<reference evidence="2" key="1">
    <citation type="journal article" date="2017" name="Front. Plant Sci.">
        <title>Climate Clever Clovers: New Paradigm to Reduce the Environmental Footprint of Ruminants by Breeding Low Methanogenic Forages Utilizing Haplotype Variation.</title>
        <authorList>
            <person name="Kaur P."/>
            <person name="Appels R."/>
            <person name="Bayer P.E."/>
            <person name="Keeble-Gagnere G."/>
            <person name="Wang J."/>
            <person name="Hirakawa H."/>
            <person name="Shirasawa K."/>
            <person name="Vercoe P."/>
            <person name="Stefanova K."/>
            <person name="Durmic Z."/>
            <person name="Nichols P."/>
            <person name="Revell C."/>
            <person name="Isobe S.N."/>
            <person name="Edwards D."/>
            <person name="Erskine W."/>
        </authorList>
    </citation>
    <scope>NUCLEOTIDE SEQUENCE [LARGE SCALE GENOMIC DNA]</scope>
    <source>
        <strain evidence="2">cv. Daliak</strain>
    </source>
</reference>
<dbReference type="Proteomes" id="UP000242715">
    <property type="component" value="Unassembled WGS sequence"/>
</dbReference>
<name>A0A2Z6N4B0_TRISU</name>
<dbReference type="AlphaFoldDB" id="A0A2Z6N4B0"/>
<gene>
    <name evidence="1" type="ORF">TSUD_219870</name>
</gene>
<dbReference type="OrthoDB" id="10643336at2759"/>
<keyword evidence="2" id="KW-1185">Reference proteome</keyword>
<evidence type="ECO:0000313" key="1">
    <source>
        <dbReference type="EMBL" id="GAU39744.1"/>
    </source>
</evidence>
<sequence>MKLQGAAADCGSWQNAHATVYDRGDTSAAMGMKNDNNKMQTKGLIKGLDALNNKQKFAASLNPACRRRFVPQSVTRDIISTVIGQMPIPAAKWKDYPIEKKDELFKEFMEEEIKQEVSYRDVYAHVHKRKDGGYISRRSKKLIFWFLAVLGIKDNQLLLQSMWTLIAYGITD</sequence>
<dbReference type="EMBL" id="DF973776">
    <property type="protein sequence ID" value="GAU39744.1"/>
    <property type="molecule type" value="Genomic_DNA"/>
</dbReference>
<organism evidence="1 2">
    <name type="scientific">Trifolium subterraneum</name>
    <name type="common">Subterranean clover</name>
    <dbReference type="NCBI Taxonomy" id="3900"/>
    <lineage>
        <taxon>Eukaryota</taxon>
        <taxon>Viridiplantae</taxon>
        <taxon>Streptophyta</taxon>
        <taxon>Embryophyta</taxon>
        <taxon>Tracheophyta</taxon>
        <taxon>Spermatophyta</taxon>
        <taxon>Magnoliopsida</taxon>
        <taxon>eudicotyledons</taxon>
        <taxon>Gunneridae</taxon>
        <taxon>Pentapetalae</taxon>
        <taxon>rosids</taxon>
        <taxon>fabids</taxon>
        <taxon>Fabales</taxon>
        <taxon>Fabaceae</taxon>
        <taxon>Papilionoideae</taxon>
        <taxon>50 kb inversion clade</taxon>
        <taxon>NPAAA clade</taxon>
        <taxon>Hologalegina</taxon>
        <taxon>IRL clade</taxon>
        <taxon>Trifolieae</taxon>
        <taxon>Trifolium</taxon>
    </lineage>
</organism>
<accession>A0A2Z6N4B0</accession>
<proteinExistence type="predicted"/>
<protein>
    <submittedName>
        <fullName evidence="1">Uncharacterized protein</fullName>
    </submittedName>
</protein>
<evidence type="ECO:0000313" key="2">
    <source>
        <dbReference type="Proteomes" id="UP000242715"/>
    </source>
</evidence>